<feature type="chain" id="PRO_5039104863" evidence="1">
    <location>
        <begin position="29"/>
        <end position="63"/>
    </location>
</feature>
<proteinExistence type="predicted"/>
<feature type="signal peptide" evidence="1">
    <location>
        <begin position="1"/>
        <end position="28"/>
    </location>
</feature>
<keyword evidence="1" id="KW-0732">Signal</keyword>
<evidence type="ECO:0000313" key="2">
    <source>
        <dbReference type="EMBL" id="HIU48468.1"/>
    </source>
</evidence>
<dbReference type="EMBL" id="DVND01000102">
    <property type="protein sequence ID" value="HIU48468.1"/>
    <property type="molecule type" value="Genomic_DNA"/>
</dbReference>
<dbReference type="Proteomes" id="UP000824111">
    <property type="component" value="Unassembled WGS sequence"/>
</dbReference>
<reference evidence="2" key="2">
    <citation type="journal article" date="2021" name="PeerJ">
        <title>Extensive microbial diversity within the chicken gut microbiome revealed by metagenomics and culture.</title>
        <authorList>
            <person name="Gilroy R."/>
            <person name="Ravi A."/>
            <person name="Getino M."/>
            <person name="Pursley I."/>
            <person name="Horton D.L."/>
            <person name="Alikhan N.F."/>
            <person name="Baker D."/>
            <person name="Gharbi K."/>
            <person name="Hall N."/>
            <person name="Watson M."/>
            <person name="Adriaenssens E.M."/>
            <person name="Foster-Nyarko E."/>
            <person name="Jarju S."/>
            <person name="Secka A."/>
            <person name="Antonio M."/>
            <person name="Oren A."/>
            <person name="Chaudhuri R.R."/>
            <person name="La Ragione R."/>
            <person name="Hildebrand F."/>
            <person name="Pallen M.J."/>
        </authorList>
    </citation>
    <scope>NUCLEOTIDE SEQUENCE</scope>
    <source>
        <strain evidence="2">ChiSjej4B22-9803</strain>
    </source>
</reference>
<organism evidence="2 3">
    <name type="scientific">Candidatus Avimonoglobus intestinipullorum</name>
    <dbReference type="NCBI Taxonomy" id="2840699"/>
    <lineage>
        <taxon>Bacteria</taxon>
        <taxon>Bacillati</taxon>
        <taxon>Bacillota</taxon>
        <taxon>Clostridia</taxon>
        <taxon>Eubacteriales</taxon>
        <taxon>Candidatus Avimonoglobus</taxon>
    </lineage>
</organism>
<dbReference type="AlphaFoldDB" id="A0A9D1LUS9"/>
<name>A0A9D1LUS9_9FIRM</name>
<sequence>MNKQTTKVVSVFFMVWMLFNALSAAVFAEEEPAEAVFLDGTQLQFACGAAMDLYLIYGFYPIK</sequence>
<comment type="caution">
    <text evidence="2">The sequence shown here is derived from an EMBL/GenBank/DDBJ whole genome shotgun (WGS) entry which is preliminary data.</text>
</comment>
<gene>
    <name evidence="2" type="ORF">IAB04_03830</name>
</gene>
<accession>A0A9D1LUS9</accession>
<reference evidence="2" key="1">
    <citation type="submission" date="2020-10" db="EMBL/GenBank/DDBJ databases">
        <authorList>
            <person name="Gilroy R."/>
        </authorList>
    </citation>
    <scope>NUCLEOTIDE SEQUENCE</scope>
    <source>
        <strain evidence="2">ChiSjej4B22-9803</strain>
    </source>
</reference>
<evidence type="ECO:0000256" key="1">
    <source>
        <dbReference type="SAM" id="SignalP"/>
    </source>
</evidence>
<protein>
    <submittedName>
        <fullName evidence="2">Uncharacterized protein</fullName>
    </submittedName>
</protein>
<evidence type="ECO:0000313" key="3">
    <source>
        <dbReference type="Proteomes" id="UP000824111"/>
    </source>
</evidence>